<comment type="caution">
    <text evidence="2">The sequence shown here is derived from an EMBL/GenBank/DDBJ whole genome shotgun (WGS) entry which is preliminary data.</text>
</comment>
<keyword evidence="3" id="KW-1185">Reference proteome</keyword>
<gene>
    <name evidence="2" type="ORF">EWM59_18535</name>
</gene>
<dbReference type="EMBL" id="SEWF01000030">
    <property type="protein sequence ID" value="RYU94172.1"/>
    <property type="molecule type" value="Genomic_DNA"/>
</dbReference>
<name>A0A4Q5LWT3_9BACT</name>
<proteinExistence type="predicted"/>
<feature type="chain" id="PRO_5020807831" evidence="1">
    <location>
        <begin position="20"/>
        <end position="307"/>
    </location>
</feature>
<dbReference type="RefSeq" id="WP_130022747.1">
    <property type="nucleotide sequence ID" value="NZ_SEWF01000030.1"/>
</dbReference>
<reference evidence="2 3" key="1">
    <citation type="submission" date="2019-02" db="EMBL/GenBank/DDBJ databases">
        <title>Bacterial novel species Emticicia sp. 17J42-9 isolated from soil.</title>
        <authorList>
            <person name="Jung H.-Y."/>
        </authorList>
    </citation>
    <scope>NUCLEOTIDE SEQUENCE [LARGE SCALE GENOMIC DNA]</scope>
    <source>
        <strain evidence="2 3">17J42-9</strain>
    </source>
</reference>
<keyword evidence="1" id="KW-0732">Signal</keyword>
<dbReference type="Proteomes" id="UP000293162">
    <property type="component" value="Unassembled WGS sequence"/>
</dbReference>
<dbReference type="AlphaFoldDB" id="A0A4Q5LWT3"/>
<evidence type="ECO:0000313" key="2">
    <source>
        <dbReference type="EMBL" id="RYU94172.1"/>
    </source>
</evidence>
<evidence type="ECO:0000313" key="3">
    <source>
        <dbReference type="Proteomes" id="UP000293162"/>
    </source>
</evidence>
<accession>A0A4Q5LWT3</accession>
<feature type="signal peptide" evidence="1">
    <location>
        <begin position="1"/>
        <end position="19"/>
    </location>
</feature>
<organism evidence="2 3">
    <name type="scientific">Emticicia agri</name>
    <dbReference type="NCBI Taxonomy" id="2492393"/>
    <lineage>
        <taxon>Bacteria</taxon>
        <taxon>Pseudomonadati</taxon>
        <taxon>Bacteroidota</taxon>
        <taxon>Cytophagia</taxon>
        <taxon>Cytophagales</taxon>
        <taxon>Leadbetterellaceae</taxon>
        <taxon>Emticicia</taxon>
    </lineage>
</organism>
<evidence type="ECO:0000256" key="1">
    <source>
        <dbReference type="SAM" id="SignalP"/>
    </source>
</evidence>
<protein>
    <submittedName>
        <fullName evidence="2">Uncharacterized protein</fullName>
    </submittedName>
</protein>
<sequence length="307" mass="31559">MKKLLILLIATLLSGNVFAQSGTMLPDGFIVPNLAEPPACMVEDKGKMYYNTVTSTLMVCNGTQWLITSSIWDPGAVANSINYGAGNVGIGTSTPQYKLDVNGTARVSNSFFANLGISIGTTSASSGLNIGDGAIAITSTADAKTWKFDYNDDENILSLKEDGVARMIFANGGNIGVGSAIPTATLSVDGTGSFSGNLTVNGGKGIVRTTSATSLKTHIVQVSLGTTFTVLANGCATSSPQNITSAGFTAAPTIQVGNLVLGTGDFGKLVANVQSVSTTSFMVRFCNNTASNVTLSNSVFNIMCVGQ</sequence>
<dbReference type="OrthoDB" id="931345at2"/>